<keyword evidence="3" id="KW-1185">Reference proteome</keyword>
<gene>
    <name evidence="2" type="ORF">AVEN_221500_1</name>
</gene>
<accession>A0A4Y2DZV9</accession>
<dbReference type="AlphaFoldDB" id="A0A4Y2DZV9"/>
<name>A0A4Y2DZV9_ARAVE</name>
<reference evidence="2 3" key="1">
    <citation type="journal article" date="2019" name="Sci. Rep.">
        <title>Orb-weaving spider Araneus ventricosus genome elucidates the spidroin gene catalogue.</title>
        <authorList>
            <person name="Kono N."/>
            <person name="Nakamura H."/>
            <person name="Ohtoshi R."/>
            <person name="Moran D.A.P."/>
            <person name="Shinohara A."/>
            <person name="Yoshida Y."/>
            <person name="Fujiwara M."/>
            <person name="Mori M."/>
            <person name="Tomita M."/>
            <person name="Arakawa K."/>
        </authorList>
    </citation>
    <scope>NUCLEOTIDE SEQUENCE [LARGE SCALE GENOMIC DNA]</scope>
</reference>
<comment type="caution">
    <text evidence="2">The sequence shown here is derived from an EMBL/GenBank/DDBJ whole genome shotgun (WGS) entry which is preliminary data.</text>
</comment>
<evidence type="ECO:0000313" key="2">
    <source>
        <dbReference type="EMBL" id="GBM22433.1"/>
    </source>
</evidence>
<evidence type="ECO:0000256" key="1">
    <source>
        <dbReference type="SAM" id="MobiDB-lite"/>
    </source>
</evidence>
<evidence type="ECO:0000313" key="3">
    <source>
        <dbReference type="Proteomes" id="UP000499080"/>
    </source>
</evidence>
<proteinExistence type="predicted"/>
<feature type="region of interest" description="Disordered" evidence="1">
    <location>
        <begin position="69"/>
        <end position="88"/>
    </location>
</feature>
<sequence length="124" mass="13898">MDNDENSKNGDFSDAEECVLSLQKSLTQLEEKSGKMSGINVEEYLTADDDLMVFAGVIEEDILSEITDEVENDDEDDTDPSQSLFTPEEALRPFQSLRAFFSSFSSTNDDHFHALDSMQTLLVD</sequence>
<feature type="compositionally biased region" description="Acidic residues" evidence="1">
    <location>
        <begin position="69"/>
        <end position="79"/>
    </location>
</feature>
<organism evidence="2 3">
    <name type="scientific">Araneus ventricosus</name>
    <name type="common">Orbweaver spider</name>
    <name type="synonym">Epeira ventricosa</name>
    <dbReference type="NCBI Taxonomy" id="182803"/>
    <lineage>
        <taxon>Eukaryota</taxon>
        <taxon>Metazoa</taxon>
        <taxon>Ecdysozoa</taxon>
        <taxon>Arthropoda</taxon>
        <taxon>Chelicerata</taxon>
        <taxon>Arachnida</taxon>
        <taxon>Araneae</taxon>
        <taxon>Araneomorphae</taxon>
        <taxon>Entelegynae</taxon>
        <taxon>Araneoidea</taxon>
        <taxon>Araneidae</taxon>
        <taxon>Araneus</taxon>
    </lineage>
</organism>
<dbReference type="EMBL" id="BGPR01000480">
    <property type="protein sequence ID" value="GBM22433.1"/>
    <property type="molecule type" value="Genomic_DNA"/>
</dbReference>
<protein>
    <submittedName>
        <fullName evidence="2">Uncharacterized protein</fullName>
    </submittedName>
</protein>
<dbReference type="Proteomes" id="UP000499080">
    <property type="component" value="Unassembled WGS sequence"/>
</dbReference>
<dbReference type="OrthoDB" id="6460388at2759"/>